<name>A0A8S0VQ43_CYCAE</name>
<dbReference type="EMBL" id="CACVBS010000002">
    <property type="protein sequence ID" value="CAA7258505.1"/>
    <property type="molecule type" value="Genomic_DNA"/>
</dbReference>
<comment type="caution">
    <text evidence="1">The sequence shown here is derived from an EMBL/GenBank/DDBJ whole genome shotgun (WGS) entry which is preliminary data.</text>
</comment>
<protein>
    <submittedName>
        <fullName evidence="1">Uncharacterized protein</fullName>
    </submittedName>
</protein>
<dbReference type="OrthoDB" id="3182995at2759"/>
<reference evidence="1 2" key="1">
    <citation type="submission" date="2020-01" db="EMBL/GenBank/DDBJ databases">
        <authorList>
            <person name="Gupta K D."/>
        </authorList>
    </citation>
    <scope>NUCLEOTIDE SEQUENCE [LARGE SCALE GENOMIC DNA]</scope>
</reference>
<organism evidence="1 2">
    <name type="scientific">Cyclocybe aegerita</name>
    <name type="common">Black poplar mushroom</name>
    <name type="synonym">Agrocybe aegerita</name>
    <dbReference type="NCBI Taxonomy" id="1973307"/>
    <lineage>
        <taxon>Eukaryota</taxon>
        <taxon>Fungi</taxon>
        <taxon>Dikarya</taxon>
        <taxon>Basidiomycota</taxon>
        <taxon>Agaricomycotina</taxon>
        <taxon>Agaricomycetes</taxon>
        <taxon>Agaricomycetidae</taxon>
        <taxon>Agaricales</taxon>
        <taxon>Agaricineae</taxon>
        <taxon>Bolbitiaceae</taxon>
        <taxon>Cyclocybe</taxon>
    </lineage>
</organism>
<evidence type="ECO:0000313" key="2">
    <source>
        <dbReference type="Proteomes" id="UP000467700"/>
    </source>
</evidence>
<dbReference type="Proteomes" id="UP000467700">
    <property type="component" value="Unassembled WGS sequence"/>
</dbReference>
<evidence type="ECO:0000313" key="1">
    <source>
        <dbReference type="EMBL" id="CAA7258505.1"/>
    </source>
</evidence>
<dbReference type="AlphaFoldDB" id="A0A8S0VQ43"/>
<sequence>MLVAHLANLVVVVYKDGLMVRIGNEGALQTVLRLSELWWCILRDIWAFLHAIDSSRDITVGEWNQRDTGEKAVPYSFSYRQVVEPMERSLDLLHIVVAAAIVMLLLRVENGDTVATGSEYTGRGIDQSHALSGYGGARNHGERRVLVWTTRYPEMFSTLIITDCGRNAQRVPLIVSLKATTSFPASSLDFDENPHPVGDSWAAKDTSALQGVLELSLIERISEGRIGVTYSARVVSVSYDHSSVVKPLPETVCLKFAKKQHSRSLAREAWSYEQLACCQGTSIPRCYGFFSSTCDEQDNTPDDFFPWSEHKHPHNPETQDSCLTPVSIDSQDWLPDDIPLEHYWDHRGFKHNSPWNTWNFSEENPTISVLVLEKLGECCSEH</sequence>
<proteinExistence type="predicted"/>
<gene>
    <name evidence="1" type="ORF">AAE3_LOCUS1080</name>
</gene>
<accession>A0A8S0VQ43</accession>
<keyword evidence="2" id="KW-1185">Reference proteome</keyword>